<dbReference type="Proteomes" id="UP001501584">
    <property type="component" value="Unassembled WGS sequence"/>
</dbReference>
<feature type="compositionally biased region" description="Basic and acidic residues" evidence="1">
    <location>
        <begin position="90"/>
        <end position="108"/>
    </location>
</feature>
<organism evidence="2 3">
    <name type="scientific">Glycomyces rutgersensis</name>
    <dbReference type="NCBI Taxonomy" id="58115"/>
    <lineage>
        <taxon>Bacteria</taxon>
        <taxon>Bacillati</taxon>
        <taxon>Actinomycetota</taxon>
        <taxon>Actinomycetes</taxon>
        <taxon>Glycomycetales</taxon>
        <taxon>Glycomycetaceae</taxon>
        <taxon>Glycomyces</taxon>
    </lineage>
</organism>
<evidence type="ECO:0000256" key="1">
    <source>
        <dbReference type="SAM" id="MobiDB-lite"/>
    </source>
</evidence>
<proteinExistence type="predicted"/>
<evidence type="ECO:0000313" key="2">
    <source>
        <dbReference type="EMBL" id="GAA2333637.1"/>
    </source>
</evidence>
<gene>
    <name evidence="2" type="ORF">GCM10010403_26960</name>
</gene>
<feature type="region of interest" description="Disordered" evidence="1">
    <location>
        <begin position="19"/>
        <end position="121"/>
    </location>
</feature>
<keyword evidence="3" id="KW-1185">Reference proteome</keyword>
<feature type="compositionally biased region" description="Basic and acidic residues" evidence="1">
    <location>
        <begin position="46"/>
        <end position="58"/>
    </location>
</feature>
<evidence type="ECO:0000313" key="3">
    <source>
        <dbReference type="Proteomes" id="UP001501584"/>
    </source>
</evidence>
<feature type="compositionally biased region" description="Pro residues" evidence="1">
    <location>
        <begin position="72"/>
        <end position="82"/>
    </location>
</feature>
<reference evidence="2 3" key="1">
    <citation type="journal article" date="2019" name="Int. J. Syst. Evol. Microbiol.">
        <title>The Global Catalogue of Microorganisms (GCM) 10K type strain sequencing project: providing services to taxonomists for standard genome sequencing and annotation.</title>
        <authorList>
            <consortium name="The Broad Institute Genomics Platform"/>
            <consortium name="The Broad Institute Genome Sequencing Center for Infectious Disease"/>
            <person name="Wu L."/>
            <person name="Ma J."/>
        </authorList>
    </citation>
    <scope>NUCLEOTIDE SEQUENCE [LARGE SCALE GENOMIC DNA]</scope>
    <source>
        <strain evidence="2 3">JCM 6238</strain>
    </source>
</reference>
<comment type="caution">
    <text evidence="2">The sequence shown here is derived from an EMBL/GenBank/DDBJ whole genome shotgun (WGS) entry which is preliminary data.</text>
</comment>
<protein>
    <submittedName>
        <fullName evidence="2">Uncharacterized protein</fullName>
    </submittedName>
</protein>
<dbReference type="EMBL" id="BAAASX010000004">
    <property type="protein sequence ID" value="GAA2333637.1"/>
    <property type="molecule type" value="Genomic_DNA"/>
</dbReference>
<name>A0ABN3FMQ0_9ACTN</name>
<sequence length="121" mass="12497">MTRPAAAAGIPALVRVGHCQTIPSPHPPGGPNVAPTVPAGYDENPVPERRCHPKEDTAANHAGCAVPNAPAVRPPGPRPACGPEPATRAETARRDPLKSRARSPELREPLGVAVNLHVSAT</sequence>
<accession>A0ABN3FMQ0</accession>